<comment type="caution">
    <text evidence="2">The sequence shown here is derived from an EMBL/GenBank/DDBJ whole genome shotgun (WGS) entry which is preliminary data.</text>
</comment>
<dbReference type="SMR" id="A0A7I8WHT3"/>
<proteinExistence type="predicted"/>
<organism evidence="2 3">
    <name type="scientific">Bursaphelenchus xylophilus</name>
    <name type="common">Pinewood nematode worm</name>
    <name type="synonym">Aphelenchoides xylophilus</name>
    <dbReference type="NCBI Taxonomy" id="6326"/>
    <lineage>
        <taxon>Eukaryota</taxon>
        <taxon>Metazoa</taxon>
        <taxon>Ecdysozoa</taxon>
        <taxon>Nematoda</taxon>
        <taxon>Chromadorea</taxon>
        <taxon>Rhabditida</taxon>
        <taxon>Tylenchina</taxon>
        <taxon>Tylenchomorpha</taxon>
        <taxon>Aphelenchoidea</taxon>
        <taxon>Aphelenchoididae</taxon>
        <taxon>Bursaphelenchus</taxon>
    </lineage>
</organism>
<protein>
    <submittedName>
        <fullName evidence="2">(pine wood nematode) hypothetical protein</fullName>
    </submittedName>
</protein>
<dbReference type="Proteomes" id="UP000582659">
    <property type="component" value="Unassembled WGS sequence"/>
</dbReference>
<dbReference type="Proteomes" id="UP000659654">
    <property type="component" value="Unassembled WGS sequence"/>
</dbReference>
<keyword evidence="3" id="KW-1185">Reference proteome</keyword>
<dbReference type="OrthoDB" id="10398637at2759"/>
<accession>A0A7I8WHT3</accession>
<sequence>MNNRPMFLVAVPRMPSPGIVRSAEGAAKEHKMFRSALKFFFFFMLVLAVMGNRAKRAEAPAFLQADSLNEIPESEASGEAPSDSTFLRDEGRLEGSGAEIEASGQE</sequence>
<name>A0A7I8WHT3_BURXY</name>
<dbReference type="AlphaFoldDB" id="A0A7I8WHT3"/>
<dbReference type="EMBL" id="CAJFDI010000003">
    <property type="protein sequence ID" value="CAD5222244.1"/>
    <property type="molecule type" value="Genomic_DNA"/>
</dbReference>
<evidence type="ECO:0000256" key="1">
    <source>
        <dbReference type="SAM" id="MobiDB-lite"/>
    </source>
</evidence>
<dbReference type="EMBL" id="CAJFCV020000003">
    <property type="protein sequence ID" value="CAG9109560.1"/>
    <property type="molecule type" value="Genomic_DNA"/>
</dbReference>
<reference evidence="2" key="1">
    <citation type="submission" date="2020-09" db="EMBL/GenBank/DDBJ databases">
        <authorList>
            <person name="Kikuchi T."/>
        </authorList>
    </citation>
    <scope>NUCLEOTIDE SEQUENCE</scope>
    <source>
        <strain evidence="2">Ka4C1</strain>
    </source>
</reference>
<feature type="region of interest" description="Disordered" evidence="1">
    <location>
        <begin position="72"/>
        <end position="106"/>
    </location>
</feature>
<gene>
    <name evidence="2" type="ORF">BXYJ_LOCUS7212</name>
</gene>
<evidence type="ECO:0000313" key="3">
    <source>
        <dbReference type="Proteomes" id="UP000659654"/>
    </source>
</evidence>
<evidence type="ECO:0000313" key="2">
    <source>
        <dbReference type="EMBL" id="CAD5222244.1"/>
    </source>
</evidence>